<dbReference type="Proteomes" id="UP000318582">
    <property type="component" value="Unassembled WGS sequence"/>
</dbReference>
<evidence type="ECO:0000256" key="1">
    <source>
        <dbReference type="SAM" id="MobiDB-lite"/>
    </source>
</evidence>
<dbReference type="Gene3D" id="2.60.40.640">
    <property type="match status" value="1"/>
</dbReference>
<evidence type="ECO:0008006" key="4">
    <source>
        <dbReference type="Google" id="ProtNLM"/>
    </source>
</evidence>
<protein>
    <recommendedName>
        <fullName evidence="4">Arrestin-like N-terminal domain-containing protein</fullName>
    </recommendedName>
</protein>
<dbReference type="AlphaFoldDB" id="A0A507DVD0"/>
<organism evidence="2 3">
    <name type="scientific">Powellomyces hirtus</name>
    <dbReference type="NCBI Taxonomy" id="109895"/>
    <lineage>
        <taxon>Eukaryota</taxon>
        <taxon>Fungi</taxon>
        <taxon>Fungi incertae sedis</taxon>
        <taxon>Chytridiomycota</taxon>
        <taxon>Chytridiomycota incertae sedis</taxon>
        <taxon>Chytridiomycetes</taxon>
        <taxon>Spizellomycetales</taxon>
        <taxon>Powellomycetaceae</taxon>
        <taxon>Powellomyces</taxon>
    </lineage>
</organism>
<dbReference type="GO" id="GO:0015031">
    <property type="term" value="P:protein transport"/>
    <property type="evidence" value="ECO:0007669"/>
    <property type="project" value="TreeGrafter"/>
</dbReference>
<proteinExistence type="predicted"/>
<dbReference type="EMBL" id="QEAQ01000098">
    <property type="protein sequence ID" value="TPX55719.1"/>
    <property type="molecule type" value="Genomic_DNA"/>
</dbReference>
<dbReference type="GO" id="GO:0005737">
    <property type="term" value="C:cytoplasm"/>
    <property type="evidence" value="ECO:0007669"/>
    <property type="project" value="TreeGrafter"/>
</dbReference>
<keyword evidence="3" id="KW-1185">Reference proteome</keyword>
<dbReference type="InterPro" id="IPR050357">
    <property type="entry name" value="Arrestin_domain-protein"/>
</dbReference>
<feature type="region of interest" description="Disordered" evidence="1">
    <location>
        <begin position="391"/>
        <end position="441"/>
    </location>
</feature>
<gene>
    <name evidence="2" type="ORF">PhCBS80983_g05093</name>
</gene>
<evidence type="ECO:0000313" key="2">
    <source>
        <dbReference type="EMBL" id="TPX55719.1"/>
    </source>
</evidence>
<accession>A0A507DVD0</accession>
<dbReference type="PANTHER" id="PTHR11188:SF17">
    <property type="entry name" value="FI21816P1"/>
    <property type="match status" value="1"/>
</dbReference>
<dbReference type="InterPro" id="IPR014752">
    <property type="entry name" value="Arrestin-like_C"/>
</dbReference>
<evidence type="ECO:0000313" key="3">
    <source>
        <dbReference type="Proteomes" id="UP000318582"/>
    </source>
</evidence>
<name>A0A507DVD0_9FUNG</name>
<sequence>MSVPFTQWTMSVPSQLPAAIDVYDIVLDKPEVVLEDDETASGPFSKLEGVVRLHLNEPLPGVRAISFRFVAGAVAKFDDPEYNANLRGPERLFDRTINLWDVEDPENTSRILPVAYHEFRFALKIPGHMPPSLRYPRGQVQYMLVAAIEWENTICGLNLPFWSWSPITTKKEVPVRKIPGKIECVIKKLKDMETDEKRVRVLQDGEETLAVPSSTGKTVWSPVPEIEISIPTRHPTTGNVVPVMIDTTDNATITSFKWTLRQHASFSYMYNITLRGPVDSPHNAISPRKREEKFILKNTHVYRPETGEEKSSSHHGLLIPLLNDNPLPEAELIEDLDTTVMTIRHYAKLQVTYRLNTTPTASGSAADGKDDTEAEIELPIVLYVLPSSAPSDAQRDNAIEAPIAAAAQPVDLPPTSEEPPAYVETSSPPMYEEEGVRRRRA</sequence>
<reference evidence="2 3" key="1">
    <citation type="journal article" date="2019" name="Sci. Rep.">
        <title>Comparative genomics of chytrid fungi reveal insights into the obligate biotrophic and pathogenic lifestyle of Synchytrium endobioticum.</title>
        <authorList>
            <person name="van de Vossenberg B.T.L.H."/>
            <person name="Warris S."/>
            <person name="Nguyen H.D.T."/>
            <person name="van Gent-Pelzer M.P.E."/>
            <person name="Joly D.L."/>
            <person name="van de Geest H.C."/>
            <person name="Bonants P.J.M."/>
            <person name="Smith D.S."/>
            <person name="Levesque C.A."/>
            <person name="van der Lee T.A.J."/>
        </authorList>
    </citation>
    <scope>NUCLEOTIDE SEQUENCE [LARGE SCALE GENOMIC DNA]</scope>
    <source>
        <strain evidence="2 3">CBS 809.83</strain>
    </source>
</reference>
<dbReference type="PANTHER" id="PTHR11188">
    <property type="entry name" value="ARRESTIN DOMAIN CONTAINING PROTEIN"/>
    <property type="match status" value="1"/>
</dbReference>
<comment type="caution">
    <text evidence="2">The sequence shown here is derived from an EMBL/GenBank/DDBJ whole genome shotgun (WGS) entry which is preliminary data.</text>
</comment>